<proteinExistence type="predicted"/>
<sequence>MGPGFQALPCHPRDPPSLLAPHPQRAAGPCCALTQGNDASLGCKDRKMMKLRNWQKVGIKQAQHERAMCPDSKGGYQPLELNVRKIICQRIEGGGPSPLLSTGEAASGVLCPVLVSPVQEIHGLSGVSPVKSHKGD</sequence>
<accession>A0AAN7SBM9</accession>
<evidence type="ECO:0000256" key="1">
    <source>
        <dbReference type="SAM" id="MobiDB-lite"/>
    </source>
</evidence>
<comment type="caution">
    <text evidence="2">The sequence shown here is derived from an EMBL/GenBank/DDBJ whole genome shotgun (WGS) entry which is preliminary data.</text>
</comment>
<organism evidence="2 3">
    <name type="scientific">Mycteria americana</name>
    <name type="common">Wood stork</name>
    <dbReference type="NCBI Taxonomy" id="33587"/>
    <lineage>
        <taxon>Eukaryota</taxon>
        <taxon>Metazoa</taxon>
        <taxon>Chordata</taxon>
        <taxon>Craniata</taxon>
        <taxon>Vertebrata</taxon>
        <taxon>Euteleostomi</taxon>
        <taxon>Archelosauria</taxon>
        <taxon>Archosauria</taxon>
        <taxon>Dinosauria</taxon>
        <taxon>Saurischia</taxon>
        <taxon>Theropoda</taxon>
        <taxon>Coelurosauria</taxon>
        <taxon>Aves</taxon>
        <taxon>Neognathae</taxon>
        <taxon>Neoaves</taxon>
        <taxon>Aequornithes</taxon>
        <taxon>Ciconiiformes</taxon>
        <taxon>Ciconiidae</taxon>
        <taxon>Mycteria</taxon>
    </lineage>
</organism>
<dbReference type="EMBL" id="JAUNZN010000003">
    <property type="protein sequence ID" value="KAK4823968.1"/>
    <property type="molecule type" value="Genomic_DNA"/>
</dbReference>
<evidence type="ECO:0000313" key="2">
    <source>
        <dbReference type="EMBL" id="KAK4823968.1"/>
    </source>
</evidence>
<gene>
    <name evidence="2" type="ORF">QYF61_008354</name>
</gene>
<evidence type="ECO:0000313" key="3">
    <source>
        <dbReference type="Proteomes" id="UP001333110"/>
    </source>
</evidence>
<feature type="region of interest" description="Disordered" evidence="1">
    <location>
        <begin position="1"/>
        <end position="22"/>
    </location>
</feature>
<reference evidence="2 3" key="1">
    <citation type="journal article" date="2023" name="J. Hered.">
        <title>Chromosome-level genome of the wood stork (Mycteria americana) provides insight into avian chromosome evolution.</title>
        <authorList>
            <person name="Flamio R. Jr."/>
            <person name="Ramstad K.M."/>
        </authorList>
    </citation>
    <scope>NUCLEOTIDE SEQUENCE [LARGE SCALE GENOMIC DNA]</scope>
    <source>
        <strain evidence="2">JAX WOST 10</strain>
    </source>
</reference>
<protein>
    <submittedName>
        <fullName evidence="2">Uncharacterized protein</fullName>
    </submittedName>
</protein>
<name>A0AAN7SBM9_MYCAM</name>
<dbReference type="AlphaFoldDB" id="A0AAN7SBM9"/>
<dbReference type="Proteomes" id="UP001333110">
    <property type="component" value="Unassembled WGS sequence"/>
</dbReference>
<keyword evidence="3" id="KW-1185">Reference proteome</keyword>